<dbReference type="InterPro" id="IPR000740">
    <property type="entry name" value="GrpE"/>
</dbReference>
<dbReference type="AlphaFoldDB" id="A0A2M6WPJ4"/>
<name>A0A2M6WPJ4_9BACT</name>
<dbReference type="HAMAP" id="MF_01151">
    <property type="entry name" value="GrpE"/>
    <property type="match status" value="1"/>
</dbReference>
<dbReference type="GO" id="GO:0051087">
    <property type="term" value="F:protein-folding chaperone binding"/>
    <property type="evidence" value="ECO:0007669"/>
    <property type="project" value="InterPro"/>
</dbReference>
<dbReference type="EMBL" id="PFAQ01000038">
    <property type="protein sequence ID" value="PIT94728.1"/>
    <property type="molecule type" value="Genomic_DNA"/>
</dbReference>
<dbReference type="GO" id="GO:0042803">
    <property type="term" value="F:protein homodimerization activity"/>
    <property type="evidence" value="ECO:0007669"/>
    <property type="project" value="InterPro"/>
</dbReference>
<sequence>MSEEKDLEQSEEETVVEIPSNVNEDYKEQYLRALADYQNLSRQAEKDKCEFFRYALADFLQDILPVYDNLKMSVANLKEEEQKSPWVEGVKYVLKQFKDVLEARGVEEIKTTGEKFDHTTMEAFEGEGELVEREVKAGYKLNGKVISPAKVIVKK</sequence>
<keyword evidence="3" id="KW-0963">Cytoplasm</keyword>
<reference evidence="6" key="1">
    <citation type="submission" date="2017-09" db="EMBL/GenBank/DDBJ databases">
        <title>Depth-based differentiation of microbial function through sediment-hosted aquifers and enrichment of novel symbionts in the deep terrestrial subsurface.</title>
        <authorList>
            <person name="Probst A.J."/>
            <person name="Ladd B."/>
            <person name="Jarett J.K."/>
            <person name="Geller-Mcgrath D.E."/>
            <person name="Sieber C.M.K."/>
            <person name="Emerson J.B."/>
            <person name="Anantharaman K."/>
            <person name="Thomas B.C."/>
            <person name="Malmstrom R."/>
            <person name="Stieglmeier M."/>
            <person name="Klingl A."/>
            <person name="Woyke T."/>
            <person name="Ryan C.M."/>
            <person name="Banfield J.F."/>
        </authorList>
    </citation>
    <scope>NUCLEOTIDE SEQUENCE [LARGE SCALE GENOMIC DNA]</scope>
</reference>
<evidence type="ECO:0000256" key="3">
    <source>
        <dbReference type="HAMAP-Rule" id="MF_01151"/>
    </source>
</evidence>
<comment type="similarity">
    <text evidence="1 3 4">Belongs to the GrpE family.</text>
</comment>
<evidence type="ECO:0000313" key="6">
    <source>
        <dbReference type="Proteomes" id="UP000228900"/>
    </source>
</evidence>
<organism evidence="5 6">
    <name type="scientific">Candidatus Falkowbacteria bacterium CG10_big_fil_rev_8_21_14_0_10_39_9</name>
    <dbReference type="NCBI Taxonomy" id="1974566"/>
    <lineage>
        <taxon>Bacteria</taxon>
        <taxon>Candidatus Falkowiibacteriota</taxon>
    </lineage>
</organism>
<comment type="subcellular location">
    <subcellularLocation>
        <location evidence="3">Cytoplasm</location>
    </subcellularLocation>
</comment>
<dbReference type="InterPro" id="IPR009012">
    <property type="entry name" value="GrpE_head"/>
</dbReference>
<dbReference type="Proteomes" id="UP000228900">
    <property type="component" value="Unassembled WGS sequence"/>
</dbReference>
<accession>A0A2M6WPJ4</accession>
<dbReference type="PANTHER" id="PTHR21237">
    <property type="entry name" value="GRPE PROTEIN"/>
    <property type="match status" value="1"/>
</dbReference>
<dbReference type="PANTHER" id="PTHR21237:SF23">
    <property type="entry name" value="GRPE PROTEIN HOMOLOG, MITOCHONDRIAL"/>
    <property type="match status" value="1"/>
</dbReference>
<gene>
    <name evidence="3 5" type="primary">grpE</name>
    <name evidence="5" type="ORF">COT98_02445</name>
</gene>
<dbReference type="Pfam" id="PF01025">
    <property type="entry name" value="GrpE"/>
    <property type="match status" value="1"/>
</dbReference>
<comment type="subunit">
    <text evidence="3">Homodimer.</text>
</comment>
<dbReference type="PRINTS" id="PR00773">
    <property type="entry name" value="GRPEPROTEIN"/>
</dbReference>
<keyword evidence="2 3" id="KW-0143">Chaperone</keyword>
<comment type="caution">
    <text evidence="5">The sequence shown here is derived from an EMBL/GenBank/DDBJ whole genome shotgun (WGS) entry which is preliminary data.</text>
</comment>
<keyword evidence="3" id="KW-0346">Stress response</keyword>
<dbReference type="GO" id="GO:0000774">
    <property type="term" value="F:adenyl-nucleotide exchange factor activity"/>
    <property type="evidence" value="ECO:0007669"/>
    <property type="project" value="InterPro"/>
</dbReference>
<evidence type="ECO:0000313" key="5">
    <source>
        <dbReference type="EMBL" id="PIT94728.1"/>
    </source>
</evidence>
<dbReference type="GO" id="GO:0006457">
    <property type="term" value="P:protein folding"/>
    <property type="evidence" value="ECO:0007669"/>
    <property type="project" value="InterPro"/>
</dbReference>
<dbReference type="SUPFAM" id="SSF58014">
    <property type="entry name" value="Coiled-coil domain of nucleotide exchange factor GrpE"/>
    <property type="match status" value="1"/>
</dbReference>
<protein>
    <recommendedName>
        <fullName evidence="3">Protein GrpE</fullName>
    </recommendedName>
    <alternativeName>
        <fullName evidence="3">HSP-70 cofactor</fullName>
    </alternativeName>
</protein>
<comment type="function">
    <text evidence="3">Participates actively in the response to hyperosmotic and heat shock by preventing the aggregation of stress-denatured proteins, in association with DnaK and GrpE. It is the nucleotide exchange factor for DnaK and may function as a thermosensor. Unfolded proteins bind initially to DnaJ; upon interaction with the DnaJ-bound protein, DnaK hydrolyzes its bound ATP, resulting in the formation of a stable complex. GrpE releases ADP from DnaK; ATP binding to DnaK triggers the release of the substrate protein, thus completing the reaction cycle. Several rounds of ATP-dependent interactions between DnaJ, DnaK and GrpE are required for fully efficient folding.</text>
</comment>
<evidence type="ECO:0000256" key="1">
    <source>
        <dbReference type="ARBA" id="ARBA00009054"/>
    </source>
</evidence>
<dbReference type="GO" id="GO:0005829">
    <property type="term" value="C:cytosol"/>
    <property type="evidence" value="ECO:0007669"/>
    <property type="project" value="TreeGrafter"/>
</dbReference>
<evidence type="ECO:0000256" key="4">
    <source>
        <dbReference type="RuleBase" id="RU004478"/>
    </source>
</evidence>
<dbReference type="Gene3D" id="3.90.20.20">
    <property type="match status" value="1"/>
</dbReference>
<dbReference type="CDD" id="cd00446">
    <property type="entry name" value="GrpE"/>
    <property type="match status" value="1"/>
</dbReference>
<dbReference type="GO" id="GO:0051082">
    <property type="term" value="F:unfolded protein binding"/>
    <property type="evidence" value="ECO:0007669"/>
    <property type="project" value="TreeGrafter"/>
</dbReference>
<dbReference type="Gene3D" id="2.30.22.10">
    <property type="entry name" value="Head domain of nucleotide exchange factor GrpE"/>
    <property type="match status" value="1"/>
</dbReference>
<evidence type="ECO:0000256" key="2">
    <source>
        <dbReference type="ARBA" id="ARBA00023186"/>
    </source>
</evidence>
<dbReference type="SUPFAM" id="SSF51064">
    <property type="entry name" value="Head domain of nucleotide exchange factor GrpE"/>
    <property type="match status" value="1"/>
</dbReference>
<dbReference type="InterPro" id="IPR013805">
    <property type="entry name" value="GrpE_CC"/>
</dbReference>
<proteinExistence type="inferred from homology"/>